<evidence type="ECO:0000256" key="4">
    <source>
        <dbReference type="ARBA" id="ARBA00022777"/>
    </source>
</evidence>
<dbReference type="InterPro" id="IPR036890">
    <property type="entry name" value="HATPase_C_sf"/>
</dbReference>
<dbReference type="EC" id="2.7.13.3" evidence="2"/>
<evidence type="ECO:0000259" key="7">
    <source>
        <dbReference type="SMART" id="SM00387"/>
    </source>
</evidence>
<protein>
    <recommendedName>
        <fullName evidence="2">histidine kinase</fullName>
        <ecNumber evidence="2">2.7.13.3</ecNumber>
    </recommendedName>
</protein>
<evidence type="ECO:0000256" key="1">
    <source>
        <dbReference type="ARBA" id="ARBA00000085"/>
    </source>
</evidence>
<keyword evidence="5" id="KW-0902">Two-component regulatory system</keyword>
<dbReference type="CDD" id="cd16917">
    <property type="entry name" value="HATPase_UhpB-NarQ-NarX-like"/>
    <property type="match status" value="1"/>
</dbReference>
<name>A0ABY6B2L8_9BURK</name>
<accession>A0ABY6B2L8</accession>
<evidence type="ECO:0000313" key="8">
    <source>
        <dbReference type="EMBL" id="UXH79434.1"/>
    </source>
</evidence>
<dbReference type="RefSeq" id="WP_261759253.1">
    <property type="nucleotide sequence ID" value="NZ_CP104562.2"/>
</dbReference>
<comment type="catalytic activity">
    <reaction evidence="1">
        <text>ATP + protein L-histidine = ADP + protein N-phospho-L-histidine.</text>
        <dbReference type="EC" id="2.7.13.3"/>
    </reaction>
</comment>
<dbReference type="InterPro" id="IPR004358">
    <property type="entry name" value="Sig_transdc_His_kin-like_C"/>
</dbReference>
<evidence type="ECO:0000256" key="3">
    <source>
        <dbReference type="ARBA" id="ARBA00022679"/>
    </source>
</evidence>
<dbReference type="GO" id="GO:0005524">
    <property type="term" value="F:ATP binding"/>
    <property type="evidence" value="ECO:0007669"/>
    <property type="project" value="UniProtKB-KW"/>
</dbReference>
<evidence type="ECO:0000256" key="6">
    <source>
        <dbReference type="SAM" id="MobiDB-lite"/>
    </source>
</evidence>
<organism evidence="8 9">
    <name type="scientific">Roseateles amylovorans</name>
    <dbReference type="NCBI Taxonomy" id="2978473"/>
    <lineage>
        <taxon>Bacteria</taxon>
        <taxon>Pseudomonadati</taxon>
        <taxon>Pseudomonadota</taxon>
        <taxon>Betaproteobacteria</taxon>
        <taxon>Burkholderiales</taxon>
        <taxon>Sphaerotilaceae</taxon>
        <taxon>Roseateles</taxon>
    </lineage>
</organism>
<feature type="region of interest" description="Disordered" evidence="6">
    <location>
        <begin position="1"/>
        <end position="32"/>
    </location>
</feature>
<dbReference type="Proteomes" id="UP001064933">
    <property type="component" value="Chromosome"/>
</dbReference>
<keyword evidence="8" id="KW-0067">ATP-binding</keyword>
<keyword evidence="9" id="KW-1185">Reference proteome</keyword>
<dbReference type="SUPFAM" id="SSF55874">
    <property type="entry name" value="ATPase domain of HSP90 chaperone/DNA topoisomerase II/histidine kinase"/>
    <property type="match status" value="1"/>
</dbReference>
<dbReference type="SMART" id="SM00387">
    <property type="entry name" value="HATPase_c"/>
    <property type="match status" value="1"/>
</dbReference>
<dbReference type="Pfam" id="PF02518">
    <property type="entry name" value="HATPase_c"/>
    <property type="match status" value="1"/>
</dbReference>
<dbReference type="InterPro" id="IPR003594">
    <property type="entry name" value="HATPase_dom"/>
</dbReference>
<proteinExistence type="predicted"/>
<dbReference type="PRINTS" id="PR00344">
    <property type="entry name" value="BCTRLSENSOR"/>
</dbReference>
<evidence type="ECO:0000256" key="5">
    <source>
        <dbReference type="ARBA" id="ARBA00023012"/>
    </source>
</evidence>
<gene>
    <name evidence="8" type="ORF">N4261_05765</name>
</gene>
<keyword evidence="3" id="KW-0808">Transferase</keyword>
<dbReference type="PANTHER" id="PTHR24421:SF58">
    <property type="entry name" value="SIGNAL TRANSDUCTION HISTIDINE-PROTEIN KINASE_PHOSPHATASE UHPB"/>
    <property type="match status" value="1"/>
</dbReference>
<keyword evidence="8" id="KW-0547">Nucleotide-binding</keyword>
<reference evidence="8" key="1">
    <citation type="submission" date="2022-10" db="EMBL/GenBank/DDBJ databases">
        <title>Characterization and whole genome sequencing of a new Roseateles species, isolated from fresh water.</title>
        <authorList>
            <person name="Guliayeva D.Y."/>
            <person name="Akhremchuk A.E."/>
            <person name="Sikolenko M.A."/>
            <person name="Valentovich L.N."/>
            <person name="Sidarenka A.V."/>
        </authorList>
    </citation>
    <scope>NUCLEOTIDE SEQUENCE</scope>
    <source>
        <strain evidence="8">BIM B-1768</strain>
    </source>
</reference>
<evidence type="ECO:0000256" key="2">
    <source>
        <dbReference type="ARBA" id="ARBA00012438"/>
    </source>
</evidence>
<sequence length="319" mass="34049">MNGMHHSAARKSETPAPRRPGTCRSPRNDAPRKLVGRLRSGSIAEALTAAEARERERIACLLHDDVGSLIVQMRLRLGEWRHAPQRPDNVEMEELCSWLSRLSHTVRTLTTAVAPPSWHGGLGTALADLAREMRLGLSGAAPEFRIDTAEPEFDIPAPLRTVVCRVVRELCLNVVKHARAGQVDITPRLLDGWLCIRVQDDGVGFPVDAGAEGEADSERDSHCLPASEITTAVCAKQDALAARPGAGDPLVHADTSADRAPCVAPGPTPRPRAEGLGLAGARAQLRTLGGSLHLQSVPGRGTCATVLVPVRGLTTRSLP</sequence>
<dbReference type="PANTHER" id="PTHR24421">
    <property type="entry name" value="NITRATE/NITRITE SENSOR PROTEIN NARX-RELATED"/>
    <property type="match status" value="1"/>
</dbReference>
<feature type="domain" description="Histidine kinase/HSP90-like ATPase" evidence="7">
    <location>
        <begin position="158"/>
        <end position="312"/>
    </location>
</feature>
<keyword evidence="4" id="KW-0418">Kinase</keyword>
<dbReference type="EMBL" id="CP104562">
    <property type="protein sequence ID" value="UXH79434.1"/>
    <property type="molecule type" value="Genomic_DNA"/>
</dbReference>
<evidence type="ECO:0000313" key="9">
    <source>
        <dbReference type="Proteomes" id="UP001064933"/>
    </source>
</evidence>
<dbReference type="InterPro" id="IPR050482">
    <property type="entry name" value="Sensor_HK_TwoCompSys"/>
</dbReference>
<dbReference type="Gene3D" id="3.30.565.10">
    <property type="entry name" value="Histidine kinase-like ATPase, C-terminal domain"/>
    <property type="match status" value="1"/>
</dbReference>